<proteinExistence type="predicted"/>
<organism evidence="1">
    <name type="scientific">gut metagenome</name>
    <dbReference type="NCBI Taxonomy" id="749906"/>
    <lineage>
        <taxon>unclassified sequences</taxon>
        <taxon>metagenomes</taxon>
        <taxon>organismal metagenomes</taxon>
    </lineage>
</organism>
<accession>J9GIU5</accession>
<sequence>MPQEQESLILRAFGPTEDRMTQVMEQAAKDGCPGLNLLMRDGEYVICVTARAVEDAETDYAWWKGYFEKKLGAAVLGGEQSNPVNTSIFTLAQNEKLFVAADESTGRLMQDQLGKSIASTGSV</sequence>
<evidence type="ECO:0000313" key="1">
    <source>
        <dbReference type="EMBL" id="EJX07094.1"/>
    </source>
</evidence>
<reference evidence="1" key="1">
    <citation type="journal article" date="2012" name="PLoS ONE">
        <title>Gene sets for utilization of primary and secondary nutrition supplies in the distal gut of endangered iberian lynx.</title>
        <authorList>
            <person name="Alcaide M."/>
            <person name="Messina E."/>
            <person name="Richter M."/>
            <person name="Bargiela R."/>
            <person name="Peplies J."/>
            <person name="Huws S.A."/>
            <person name="Newbold C.J."/>
            <person name="Golyshin P.N."/>
            <person name="Simon M.A."/>
            <person name="Lopez G."/>
            <person name="Yakimov M.M."/>
            <person name="Ferrer M."/>
        </authorList>
    </citation>
    <scope>NUCLEOTIDE SEQUENCE</scope>
</reference>
<name>J9GIU5_9ZZZZ</name>
<dbReference type="AlphaFoldDB" id="J9GIU5"/>
<comment type="caution">
    <text evidence="1">The sequence shown here is derived from an EMBL/GenBank/DDBJ whole genome shotgun (WGS) entry which is preliminary data.</text>
</comment>
<protein>
    <submittedName>
        <fullName evidence="1">Uncharacterized protein</fullName>
    </submittedName>
</protein>
<gene>
    <name evidence="1" type="ORF">EVA_04798</name>
</gene>
<dbReference type="EMBL" id="AMCI01000975">
    <property type="protein sequence ID" value="EJX07094.1"/>
    <property type="molecule type" value="Genomic_DNA"/>
</dbReference>